<sequence>MCLGVPMQVLAIESGRALCSGRGEPVWVDTRLVDQVSPGAWLLVFAGAARDVISAERAAQVTSALEALHASARGDVDAIDRLFADLVDREPQLPEHLRSAAAVNQQIENES</sequence>
<dbReference type="GO" id="GO:0005506">
    <property type="term" value="F:iron ion binding"/>
    <property type="evidence" value="ECO:0007669"/>
    <property type="project" value="TreeGrafter"/>
</dbReference>
<dbReference type="EMBL" id="SMFU01000007">
    <property type="protein sequence ID" value="TCK08303.1"/>
    <property type="molecule type" value="Genomic_DNA"/>
</dbReference>
<dbReference type="Pfam" id="PF01455">
    <property type="entry name" value="HupF_HypC"/>
    <property type="match status" value="1"/>
</dbReference>
<dbReference type="OrthoDB" id="9806017at2"/>
<evidence type="ECO:0000256" key="1">
    <source>
        <dbReference type="ARBA" id="ARBA00006018"/>
    </source>
</evidence>
<proteinExistence type="inferred from homology"/>
<evidence type="ECO:0000313" key="3">
    <source>
        <dbReference type="Proteomes" id="UP000294546"/>
    </source>
</evidence>
<reference evidence="2 3" key="1">
    <citation type="submission" date="2019-03" db="EMBL/GenBank/DDBJ databases">
        <title>Genomic Encyclopedia of Archaeal and Bacterial Type Strains, Phase II (KMG-II): from individual species to whole genera.</title>
        <authorList>
            <person name="Goeker M."/>
        </authorList>
    </citation>
    <scope>NUCLEOTIDE SEQUENCE [LARGE SCALE GENOMIC DNA]</scope>
    <source>
        <strain evidence="2 3">DSM 27697</strain>
    </source>
</reference>
<dbReference type="InterPro" id="IPR001109">
    <property type="entry name" value="Hydrogenase_HupF/HypC"/>
</dbReference>
<keyword evidence="3" id="KW-1185">Reference proteome</keyword>
<organism evidence="2 3">
    <name type="scientific">Marinobacterium mangrovicola</name>
    <dbReference type="NCBI Taxonomy" id="1476959"/>
    <lineage>
        <taxon>Bacteria</taxon>
        <taxon>Pseudomonadati</taxon>
        <taxon>Pseudomonadota</taxon>
        <taxon>Gammaproteobacteria</taxon>
        <taxon>Oceanospirillales</taxon>
        <taxon>Oceanospirillaceae</taxon>
        <taxon>Marinobacterium</taxon>
    </lineage>
</organism>
<dbReference type="PROSITE" id="PS01097">
    <property type="entry name" value="HUPF_HYPC"/>
    <property type="match status" value="1"/>
</dbReference>
<dbReference type="PRINTS" id="PR00445">
    <property type="entry name" value="HUPFHYPC"/>
</dbReference>
<gene>
    <name evidence="2" type="ORF">CLV83_0377</name>
</gene>
<comment type="similarity">
    <text evidence="1">Belongs to the HupF/HypC family.</text>
</comment>
<dbReference type="GO" id="GO:0051604">
    <property type="term" value="P:protein maturation"/>
    <property type="evidence" value="ECO:0007669"/>
    <property type="project" value="TreeGrafter"/>
</dbReference>
<name>A0A4R1GMF0_9GAMM</name>
<dbReference type="RefSeq" id="WP_132286701.1">
    <property type="nucleotide sequence ID" value="NZ_SMFU01000007.1"/>
</dbReference>
<dbReference type="GO" id="GO:1902670">
    <property type="term" value="F:carbon dioxide binding"/>
    <property type="evidence" value="ECO:0007669"/>
    <property type="project" value="TreeGrafter"/>
</dbReference>
<protein>
    <submittedName>
        <fullName evidence="2">Hydrogenase expression/formation protein HypC</fullName>
    </submittedName>
</protein>
<evidence type="ECO:0000313" key="2">
    <source>
        <dbReference type="EMBL" id="TCK08303.1"/>
    </source>
</evidence>
<dbReference type="Gene3D" id="2.30.30.140">
    <property type="match status" value="1"/>
</dbReference>
<dbReference type="SUPFAM" id="SSF159127">
    <property type="entry name" value="HupF/HypC-like"/>
    <property type="match status" value="1"/>
</dbReference>
<dbReference type="NCBIfam" id="TIGR00074">
    <property type="entry name" value="hypC_hupF"/>
    <property type="match status" value="1"/>
</dbReference>
<dbReference type="Proteomes" id="UP000294546">
    <property type="component" value="Unassembled WGS sequence"/>
</dbReference>
<dbReference type="PANTHER" id="PTHR35177">
    <property type="entry name" value="HYDROGENASE MATURATION FACTOR HYBG"/>
    <property type="match status" value="1"/>
</dbReference>
<accession>A0A4R1GMF0</accession>
<dbReference type="PANTHER" id="PTHR35177:SF1">
    <property type="entry name" value="HYDROGENASE MATURATION FACTOR HYPC"/>
    <property type="match status" value="1"/>
</dbReference>
<comment type="caution">
    <text evidence="2">The sequence shown here is derived from an EMBL/GenBank/DDBJ whole genome shotgun (WGS) entry which is preliminary data.</text>
</comment>
<dbReference type="AlphaFoldDB" id="A0A4R1GMF0"/>
<dbReference type="InterPro" id="IPR019812">
    <property type="entry name" value="Hydgase_assmbl_chp_CS"/>
</dbReference>